<evidence type="ECO:0000259" key="4">
    <source>
        <dbReference type="Pfam" id="PF20772"/>
    </source>
</evidence>
<dbReference type="InterPro" id="IPR048300">
    <property type="entry name" value="TACO1_YebC-like_2nd/3rd_dom"/>
</dbReference>
<dbReference type="Pfam" id="PF20772">
    <property type="entry name" value="TACO1_YebC_N"/>
    <property type="match status" value="1"/>
</dbReference>
<sequence length="253" mass="27663">MLRLRLIRPFCTTRVVYAGHNKWSSIKHDKARNDALKNATATKFANSIAVASKLGGPDPTLNFKLATAIEQANKANVSKKVIENSIKRGSGNAGSNTGNVDFALYEGMVNGVSFVVESLTDNKARSAAMIKACFTKLSGSFAPTLYMFTKRGYIVVESSVDDIFDVAIEHGAEDIEEHQNGAIIYTPHQDTSKVAEALRSQYKVTDFGIEYSPNEDTAVPKSSLDDDKLSVHEKIIANLEDLDDVTHVYTNLV</sequence>
<dbReference type="FunFam" id="1.10.10.200:FF:000002">
    <property type="entry name" value="Probable transcriptional regulatory protein CLM62_37755"/>
    <property type="match status" value="1"/>
</dbReference>
<dbReference type="SUPFAM" id="SSF75625">
    <property type="entry name" value="YebC-like"/>
    <property type="match status" value="1"/>
</dbReference>
<dbReference type="InterPro" id="IPR026564">
    <property type="entry name" value="Transcrip_reg_TACO1-like_dom3"/>
</dbReference>
<dbReference type="Gene3D" id="3.30.70.980">
    <property type="match status" value="2"/>
</dbReference>
<evidence type="ECO:0008006" key="7">
    <source>
        <dbReference type="Google" id="ProtNLM"/>
    </source>
</evidence>
<dbReference type="GO" id="GO:0005739">
    <property type="term" value="C:mitochondrion"/>
    <property type="evidence" value="ECO:0007669"/>
    <property type="project" value="UniProtKB-SubCell"/>
</dbReference>
<feature type="domain" description="TACO1/YebC-like N-terminal" evidence="4">
    <location>
        <begin position="21"/>
        <end position="92"/>
    </location>
</feature>
<protein>
    <recommendedName>
        <fullName evidence="7">Transcriptional regulatory protein</fullName>
    </recommendedName>
</protein>
<evidence type="ECO:0000256" key="1">
    <source>
        <dbReference type="ARBA" id="ARBA00004173"/>
    </source>
</evidence>
<name>A0A642V7R3_9ASCO</name>
<dbReference type="Gene3D" id="1.10.10.200">
    <property type="match status" value="1"/>
</dbReference>
<gene>
    <name evidence="5" type="ORF">TRICI_002195</name>
</gene>
<dbReference type="EMBL" id="SWFS01000151">
    <property type="protein sequence ID" value="KAA8915683.1"/>
    <property type="molecule type" value="Genomic_DNA"/>
</dbReference>
<comment type="similarity">
    <text evidence="2">Belongs to the TACO1 family.</text>
</comment>
<accession>A0A642V7R3</accession>
<dbReference type="InterPro" id="IPR017856">
    <property type="entry name" value="Integrase-like_N"/>
</dbReference>
<dbReference type="InterPro" id="IPR002876">
    <property type="entry name" value="Transcrip_reg_TACO1-like"/>
</dbReference>
<evidence type="ECO:0000256" key="2">
    <source>
        <dbReference type="ARBA" id="ARBA00008724"/>
    </source>
</evidence>
<dbReference type="OrthoDB" id="2017544at2759"/>
<evidence type="ECO:0000313" key="6">
    <source>
        <dbReference type="Proteomes" id="UP000761534"/>
    </source>
</evidence>
<dbReference type="PANTHER" id="PTHR12532">
    <property type="entry name" value="TRANSLATIONAL ACTIVATOR OF CYTOCHROME C OXIDASE 1"/>
    <property type="match status" value="1"/>
</dbReference>
<dbReference type="Proteomes" id="UP000761534">
    <property type="component" value="Unassembled WGS sequence"/>
</dbReference>
<feature type="domain" description="TACO1/YebC-like second and third" evidence="3">
    <location>
        <begin position="104"/>
        <end position="252"/>
    </location>
</feature>
<evidence type="ECO:0000313" key="5">
    <source>
        <dbReference type="EMBL" id="KAA8915683.1"/>
    </source>
</evidence>
<comment type="caution">
    <text evidence="5">The sequence shown here is derived from an EMBL/GenBank/DDBJ whole genome shotgun (WGS) entry which is preliminary data.</text>
</comment>
<keyword evidence="6" id="KW-1185">Reference proteome</keyword>
<dbReference type="InterPro" id="IPR049083">
    <property type="entry name" value="TACO1_YebC_N"/>
</dbReference>
<dbReference type="InterPro" id="IPR029072">
    <property type="entry name" value="YebC-like"/>
</dbReference>
<comment type="subcellular location">
    <subcellularLocation>
        <location evidence="1">Mitochondrion</location>
    </subcellularLocation>
</comment>
<proteinExistence type="inferred from homology"/>
<dbReference type="PANTHER" id="PTHR12532:SF0">
    <property type="entry name" value="TRANSLATIONAL ACTIVATOR OF CYTOCHROME C OXIDASE 1"/>
    <property type="match status" value="1"/>
</dbReference>
<dbReference type="Pfam" id="PF01709">
    <property type="entry name" value="Transcrip_reg"/>
    <property type="match status" value="1"/>
</dbReference>
<organism evidence="5 6">
    <name type="scientific">Trichomonascus ciferrii</name>
    <dbReference type="NCBI Taxonomy" id="44093"/>
    <lineage>
        <taxon>Eukaryota</taxon>
        <taxon>Fungi</taxon>
        <taxon>Dikarya</taxon>
        <taxon>Ascomycota</taxon>
        <taxon>Saccharomycotina</taxon>
        <taxon>Dipodascomycetes</taxon>
        <taxon>Dipodascales</taxon>
        <taxon>Trichomonascaceae</taxon>
        <taxon>Trichomonascus</taxon>
        <taxon>Trichomonascus ciferrii complex</taxon>
    </lineage>
</organism>
<evidence type="ECO:0000259" key="3">
    <source>
        <dbReference type="Pfam" id="PF01709"/>
    </source>
</evidence>
<reference evidence="5" key="1">
    <citation type="journal article" date="2019" name="G3 (Bethesda)">
        <title>Genome Assemblies of Two Rare Opportunistic Yeast Pathogens: Diutina rugosa (syn. Candida rugosa) and Trichomonascus ciferrii (syn. Candida ciferrii).</title>
        <authorList>
            <person name="Mixao V."/>
            <person name="Saus E."/>
            <person name="Hansen A.P."/>
            <person name="Lass-Florl C."/>
            <person name="Gabaldon T."/>
        </authorList>
    </citation>
    <scope>NUCLEOTIDE SEQUENCE</scope>
    <source>
        <strain evidence="5">CBS 4856</strain>
    </source>
</reference>
<dbReference type="VEuPathDB" id="FungiDB:TRICI_002195"/>
<dbReference type="AlphaFoldDB" id="A0A642V7R3"/>